<evidence type="ECO:0000256" key="4">
    <source>
        <dbReference type="ARBA" id="ARBA00022723"/>
    </source>
</evidence>
<evidence type="ECO:0000256" key="9">
    <source>
        <dbReference type="SAM" id="Phobius"/>
    </source>
</evidence>
<dbReference type="PANTHER" id="PTHR11733:SF241">
    <property type="entry name" value="GH26575P-RELATED"/>
    <property type="match status" value="1"/>
</dbReference>
<evidence type="ECO:0000313" key="13">
    <source>
        <dbReference type="Proteomes" id="UP000821837"/>
    </source>
</evidence>
<keyword evidence="6" id="KW-0862">Zinc</keyword>
<dbReference type="PANTHER" id="PTHR11733">
    <property type="entry name" value="ZINC METALLOPROTEASE FAMILY M13 NEPRILYSIN-RELATED"/>
    <property type="match status" value="1"/>
</dbReference>
<evidence type="ECO:0000256" key="1">
    <source>
        <dbReference type="ARBA" id="ARBA00001947"/>
    </source>
</evidence>
<feature type="region of interest" description="Disordered" evidence="8">
    <location>
        <begin position="14"/>
        <end position="142"/>
    </location>
</feature>
<evidence type="ECO:0000259" key="10">
    <source>
        <dbReference type="Pfam" id="PF01431"/>
    </source>
</evidence>
<dbReference type="EMBL" id="JABSTV010001249">
    <property type="protein sequence ID" value="KAH7962878.1"/>
    <property type="molecule type" value="Genomic_DNA"/>
</dbReference>
<feature type="compositionally biased region" description="Basic and acidic residues" evidence="8">
    <location>
        <begin position="68"/>
        <end position="81"/>
    </location>
</feature>
<feature type="transmembrane region" description="Helical" evidence="9">
    <location>
        <begin position="168"/>
        <end position="187"/>
    </location>
</feature>
<keyword evidence="13" id="KW-1185">Reference proteome</keyword>
<feature type="domain" description="Peptidase M13 N-terminal" evidence="11">
    <location>
        <begin position="258"/>
        <end position="611"/>
    </location>
</feature>
<organism evidence="12 13">
    <name type="scientific">Rhipicephalus sanguineus</name>
    <name type="common">Brown dog tick</name>
    <name type="synonym">Ixodes sanguineus</name>
    <dbReference type="NCBI Taxonomy" id="34632"/>
    <lineage>
        <taxon>Eukaryota</taxon>
        <taxon>Metazoa</taxon>
        <taxon>Ecdysozoa</taxon>
        <taxon>Arthropoda</taxon>
        <taxon>Chelicerata</taxon>
        <taxon>Arachnida</taxon>
        <taxon>Acari</taxon>
        <taxon>Parasitiformes</taxon>
        <taxon>Ixodida</taxon>
        <taxon>Ixodoidea</taxon>
        <taxon>Ixodidae</taxon>
        <taxon>Rhipicephalinae</taxon>
        <taxon>Rhipicephalus</taxon>
        <taxon>Rhipicephalus</taxon>
    </lineage>
</organism>
<keyword evidence="3" id="KW-0645">Protease</keyword>
<accession>A0A9D4T145</accession>
<dbReference type="Gene3D" id="1.10.1380.10">
    <property type="entry name" value="Neutral endopeptidase , domain2"/>
    <property type="match status" value="1"/>
</dbReference>
<dbReference type="InterPro" id="IPR018497">
    <property type="entry name" value="Peptidase_M13_C"/>
</dbReference>
<dbReference type="Pfam" id="PF01431">
    <property type="entry name" value="Peptidase_M13"/>
    <property type="match status" value="1"/>
</dbReference>
<dbReference type="AlphaFoldDB" id="A0A9D4T145"/>
<reference evidence="12" key="2">
    <citation type="submission" date="2021-09" db="EMBL/GenBank/DDBJ databases">
        <authorList>
            <person name="Jia N."/>
            <person name="Wang J."/>
            <person name="Shi W."/>
            <person name="Du L."/>
            <person name="Sun Y."/>
            <person name="Zhan W."/>
            <person name="Jiang J."/>
            <person name="Wang Q."/>
            <person name="Zhang B."/>
            <person name="Ji P."/>
            <person name="Sakyi L.B."/>
            <person name="Cui X."/>
            <person name="Yuan T."/>
            <person name="Jiang B."/>
            <person name="Yang W."/>
            <person name="Lam T.T.-Y."/>
            <person name="Chang Q."/>
            <person name="Ding S."/>
            <person name="Wang X."/>
            <person name="Zhu J."/>
            <person name="Ruan X."/>
            <person name="Zhao L."/>
            <person name="Wei J."/>
            <person name="Que T."/>
            <person name="Du C."/>
            <person name="Cheng J."/>
            <person name="Dai P."/>
            <person name="Han X."/>
            <person name="Huang E."/>
            <person name="Gao Y."/>
            <person name="Liu J."/>
            <person name="Shao H."/>
            <person name="Ye R."/>
            <person name="Li L."/>
            <person name="Wei W."/>
            <person name="Wang X."/>
            <person name="Wang C."/>
            <person name="Huo Q."/>
            <person name="Li W."/>
            <person name="Guo W."/>
            <person name="Chen H."/>
            <person name="Chen S."/>
            <person name="Zhou L."/>
            <person name="Zhou L."/>
            <person name="Ni X."/>
            <person name="Tian J."/>
            <person name="Zhou Y."/>
            <person name="Sheng Y."/>
            <person name="Liu T."/>
            <person name="Pan Y."/>
            <person name="Xia L."/>
            <person name="Li J."/>
            <person name="Zhao F."/>
            <person name="Cao W."/>
        </authorList>
    </citation>
    <scope>NUCLEOTIDE SEQUENCE</scope>
    <source>
        <strain evidence="12">Rsan-2018</strain>
        <tissue evidence="12">Larvae</tissue>
    </source>
</reference>
<evidence type="ECO:0000256" key="2">
    <source>
        <dbReference type="ARBA" id="ARBA00007357"/>
    </source>
</evidence>
<dbReference type="GO" id="GO:0005886">
    <property type="term" value="C:plasma membrane"/>
    <property type="evidence" value="ECO:0007669"/>
    <property type="project" value="TreeGrafter"/>
</dbReference>
<evidence type="ECO:0000256" key="8">
    <source>
        <dbReference type="SAM" id="MobiDB-lite"/>
    </source>
</evidence>
<sequence>MTKKHIPCLLSCRRFVSNPEDRGEVSTSIPGKENNEEKSAKGEDVPPKREEHDDVVEKTKSSAQNVPDAKDDGSDKQKADENAEEGAEQSAKEESDEHTGEENDEQGDVNEAAPPGEAPSEGDNEGNHGSGEPEPPGPPLVAEVAPSAEIRKHDPEGFTCTLYPESRFAIAIALVCVIWIALVYYVASPKNQLDHTTDSSDSMRTPLTFPAQVETTVTAEAGTVTHGEGPSNIYLCSTDRCIDEGEMLRQHISEQLSPCDNFYQYVCSGWELDTPVRDFGQGVAISTDVLLEEKIAAALSDYILDERNVDIGLTRLLYKACLRPTGNSSAFLQNEVFATLPIRAWPYNDTRMKPGDIWELAGTLVRRYGIVSILHVTIGVLHGRADRTIELSYPQHLFIKDDYANAEVLETFRSAIIEAAEEFGWSSEAESLTSQVISVAQSLADITDDSSTWEVLVWKFDEFIDSNRDIGAFLRSVFDRDAFDDTAVVLRNLRPIERLQDFASSASVVAFVNYLCFRVIVYFSPLLDHDRTTHLRRLAGSEFAGRVLTQDKEWLLCLRMVERAQPACLSRAQTMQQVAAGTYAPSRIWIGRLEDQFYRNLPRLAWMTERSVTVFNNVVRKFRVARFFGASMFGDDHCPQLEPAEFRGSSSIGLFVRLAGMYQFWRLRQIRRPTRPRDYGHTFDMRSSYSVAQQAVYLPVGLAGDSLPANSTLPVYHASRTAVRLYLGLLPLVYERWDSNVNTEALEVLSGRSASRLAHLLDCLEADWSAMPLELRLSGDDVEIRPSEARYPVLAQSAALALAYAAFKELLSVERVWKVDFRLQSLADVTSEQLFFLFYALDNCERSDKPYRSHQFKAWQILPPEHRVNLPLRHLPQFAQAFQCNASGGDSWHGRLWPMVAPEGSRCDTVRWSVRPSPDSRSQRAGLHADIPSEFLGGIVDVPSTTVSSGDDARLRDYGTTPRISNGVVR</sequence>
<comment type="caution">
    <text evidence="12">The sequence shown here is derived from an EMBL/GenBank/DDBJ whole genome shotgun (WGS) entry which is preliminary data.</text>
</comment>
<dbReference type="Pfam" id="PF05649">
    <property type="entry name" value="Peptidase_M13_N"/>
    <property type="match status" value="1"/>
</dbReference>
<keyword evidence="4" id="KW-0479">Metal-binding</keyword>
<evidence type="ECO:0000256" key="3">
    <source>
        <dbReference type="ARBA" id="ARBA00022670"/>
    </source>
</evidence>
<dbReference type="SUPFAM" id="SSF55486">
    <property type="entry name" value="Metalloproteases ('zincins'), catalytic domain"/>
    <property type="match status" value="1"/>
</dbReference>
<protein>
    <submittedName>
        <fullName evidence="12">Uncharacterized protein</fullName>
    </submittedName>
</protein>
<evidence type="ECO:0000256" key="7">
    <source>
        <dbReference type="ARBA" id="ARBA00023049"/>
    </source>
</evidence>
<dbReference type="Proteomes" id="UP000821837">
    <property type="component" value="Chromosome 3"/>
</dbReference>
<reference evidence="12" key="1">
    <citation type="journal article" date="2020" name="Cell">
        <title>Large-Scale Comparative Analyses of Tick Genomes Elucidate Their Genetic Diversity and Vector Capacities.</title>
        <authorList>
            <consortium name="Tick Genome and Microbiome Consortium (TIGMIC)"/>
            <person name="Jia N."/>
            <person name="Wang J."/>
            <person name="Shi W."/>
            <person name="Du L."/>
            <person name="Sun Y."/>
            <person name="Zhan W."/>
            <person name="Jiang J.F."/>
            <person name="Wang Q."/>
            <person name="Zhang B."/>
            <person name="Ji P."/>
            <person name="Bell-Sakyi L."/>
            <person name="Cui X.M."/>
            <person name="Yuan T.T."/>
            <person name="Jiang B.G."/>
            <person name="Yang W.F."/>
            <person name="Lam T.T."/>
            <person name="Chang Q.C."/>
            <person name="Ding S.J."/>
            <person name="Wang X.J."/>
            <person name="Zhu J.G."/>
            <person name="Ruan X.D."/>
            <person name="Zhao L."/>
            <person name="Wei J.T."/>
            <person name="Ye R.Z."/>
            <person name="Que T.C."/>
            <person name="Du C.H."/>
            <person name="Zhou Y.H."/>
            <person name="Cheng J.X."/>
            <person name="Dai P.F."/>
            <person name="Guo W.B."/>
            <person name="Han X.H."/>
            <person name="Huang E.J."/>
            <person name="Li L.F."/>
            <person name="Wei W."/>
            <person name="Gao Y.C."/>
            <person name="Liu J.Z."/>
            <person name="Shao H.Z."/>
            <person name="Wang X."/>
            <person name="Wang C.C."/>
            <person name="Yang T.C."/>
            <person name="Huo Q.B."/>
            <person name="Li W."/>
            <person name="Chen H.Y."/>
            <person name="Chen S.E."/>
            <person name="Zhou L.G."/>
            <person name="Ni X.B."/>
            <person name="Tian J.H."/>
            <person name="Sheng Y."/>
            <person name="Liu T."/>
            <person name="Pan Y.S."/>
            <person name="Xia L.Y."/>
            <person name="Li J."/>
            <person name="Zhao F."/>
            <person name="Cao W.C."/>
        </authorList>
    </citation>
    <scope>NUCLEOTIDE SEQUENCE</scope>
    <source>
        <strain evidence="12">Rsan-2018</strain>
    </source>
</reference>
<keyword evidence="9" id="KW-0812">Transmembrane</keyword>
<dbReference type="GO" id="GO:0004222">
    <property type="term" value="F:metalloendopeptidase activity"/>
    <property type="evidence" value="ECO:0007669"/>
    <property type="project" value="InterPro"/>
</dbReference>
<dbReference type="VEuPathDB" id="VectorBase:RSAN_053844"/>
<feature type="compositionally biased region" description="Basic and acidic residues" evidence="8">
    <location>
        <begin position="33"/>
        <end position="60"/>
    </location>
</feature>
<dbReference type="GO" id="GO:0046872">
    <property type="term" value="F:metal ion binding"/>
    <property type="evidence" value="ECO:0007669"/>
    <property type="project" value="UniProtKB-KW"/>
</dbReference>
<feature type="compositionally biased region" description="Basic and acidic residues" evidence="8">
    <location>
        <begin position="90"/>
        <end position="101"/>
    </location>
</feature>
<proteinExistence type="inferred from homology"/>
<dbReference type="InterPro" id="IPR024079">
    <property type="entry name" value="MetalloPept_cat_dom_sf"/>
</dbReference>
<keyword evidence="7" id="KW-0482">Metalloprotease</keyword>
<dbReference type="InterPro" id="IPR008753">
    <property type="entry name" value="Peptidase_M13_N"/>
</dbReference>
<name>A0A9D4T145_RHISA</name>
<feature type="domain" description="Peptidase M13 C-terminal" evidence="10">
    <location>
        <begin position="795"/>
        <end position="886"/>
    </location>
</feature>
<keyword evidence="5" id="KW-0378">Hydrolase</keyword>
<dbReference type="Gene3D" id="3.40.390.10">
    <property type="entry name" value="Collagenase (Catalytic Domain)"/>
    <property type="match status" value="2"/>
</dbReference>
<evidence type="ECO:0000256" key="5">
    <source>
        <dbReference type="ARBA" id="ARBA00022801"/>
    </source>
</evidence>
<keyword evidence="9" id="KW-1133">Transmembrane helix</keyword>
<comment type="similarity">
    <text evidence="2">Belongs to the peptidase M13 family.</text>
</comment>
<evidence type="ECO:0000256" key="6">
    <source>
        <dbReference type="ARBA" id="ARBA00022833"/>
    </source>
</evidence>
<comment type="cofactor">
    <cofactor evidence="1">
        <name>Zn(2+)</name>
        <dbReference type="ChEBI" id="CHEBI:29105"/>
    </cofactor>
</comment>
<dbReference type="InterPro" id="IPR000718">
    <property type="entry name" value="Peptidase_M13"/>
</dbReference>
<evidence type="ECO:0000313" key="12">
    <source>
        <dbReference type="EMBL" id="KAH7962878.1"/>
    </source>
</evidence>
<keyword evidence="9" id="KW-0472">Membrane</keyword>
<evidence type="ECO:0000259" key="11">
    <source>
        <dbReference type="Pfam" id="PF05649"/>
    </source>
</evidence>
<dbReference type="GO" id="GO:0016485">
    <property type="term" value="P:protein processing"/>
    <property type="evidence" value="ECO:0007669"/>
    <property type="project" value="TreeGrafter"/>
</dbReference>
<dbReference type="PROSITE" id="PS51885">
    <property type="entry name" value="NEPRILYSIN"/>
    <property type="match status" value="1"/>
</dbReference>
<gene>
    <name evidence="12" type="ORF">HPB52_018464</name>
</gene>
<dbReference type="InterPro" id="IPR042089">
    <property type="entry name" value="Peptidase_M13_dom_2"/>
</dbReference>
<feature type="region of interest" description="Disordered" evidence="8">
    <location>
        <begin position="946"/>
        <end position="970"/>
    </location>
</feature>